<comment type="caution">
    <text evidence="1">The sequence shown here is derived from an EMBL/GenBank/DDBJ whole genome shotgun (WGS) entry which is preliminary data.</text>
</comment>
<dbReference type="EMBL" id="JACGCM010001649">
    <property type="protein sequence ID" value="KAF6152214.1"/>
    <property type="molecule type" value="Genomic_DNA"/>
</dbReference>
<gene>
    <name evidence="2" type="ORF">GIB67_009041</name>
    <name evidence="1" type="ORF">GIB67_039402</name>
</gene>
<accession>A0A7J7MBQ0</accession>
<dbReference type="EMBL" id="JACGCM010001030">
    <property type="protein sequence ID" value="KAF6162414.1"/>
    <property type="molecule type" value="Genomic_DNA"/>
</dbReference>
<name>A0A7J7MBQ0_9MAGN</name>
<feature type="non-terminal residue" evidence="1">
    <location>
        <position position="62"/>
    </location>
</feature>
<dbReference type="Proteomes" id="UP000541444">
    <property type="component" value="Unassembled WGS sequence"/>
</dbReference>
<proteinExistence type="predicted"/>
<reference evidence="1 3" key="1">
    <citation type="journal article" date="2020" name="IScience">
        <title>Genome Sequencing of the Endangered Kingdonia uniflora (Circaeasteraceae, Ranunculales) Reveals Potential Mechanisms of Evolutionary Specialization.</title>
        <authorList>
            <person name="Sun Y."/>
            <person name="Deng T."/>
            <person name="Zhang A."/>
            <person name="Moore M.J."/>
            <person name="Landis J.B."/>
            <person name="Lin N."/>
            <person name="Zhang H."/>
            <person name="Zhang X."/>
            <person name="Huang J."/>
            <person name="Zhang X."/>
            <person name="Sun H."/>
            <person name="Wang H."/>
        </authorList>
    </citation>
    <scope>NUCLEOTIDE SEQUENCE [LARGE SCALE GENOMIC DNA]</scope>
    <source>
        <strain evidence="1">TB1705</strain>
        <tissue evidence="1">Leaf</tissue>
    </source>
</reference>
<keyword evidence="3" id="KW-1185">Reference proteome</keyword>
<evidence type="ECO:0000313" key="1">
    <source>
        <dbReference type="EMBL" id="KAF6152214.1"/>
    </source>
</evidence>
<dbReference type="AlphaFoldDB" id="A0A7J7MBQ0"/>
<evidence type="ECO:0000313" key="3">
    <source>
        <dbReference type="Proteomes" id="UP000541444"/>
    </source>
</evidence>
<protein>
    <submittedName>
        <fullName evidence="1">Uncharacterized protein</fullName>
    </submittedName>
</protein>
<evidence type="ECO:0000313" key="2">
    <source>
        <dbReference type="EMBL" id="KAF6162414.1"/>
    </source>
</evidence>
<sequence length="62" mass="7145">VNFLGQIDTTDLLPIGRSIGFRIWDYQIYPKVVKDLAITSVNNITKCSKKHLAKFLLAWMHL</sequence>
<organism evidence="1 3">
    <name type="scientific">Kingdonia uniflora</name>
    <dbReference type="NCBI Taxonomy" id="39325"/>
    <lineage>
        <taxon>Eukaryota</taxon>
        <taxon>Viridiplantae</taxon>
        <taxon>Streptophyta</taxon>
        <taxon>Embryophyta</taxon>
        <taxon>Tracheophyta</taxon>
        <taxon>Spermatophyta</taxon>
        <taxon>Magnoliopsida</taxon>
        <taxon>Ranunculales</taxon>
        <taxon>Circaeasteraceae</taxon>
        <taxon>Kingdonia</taxon>
    </lineage>
</organism>